<keyword evidence="4 6" id="KW-0862">Zinc</keyword>
<name>A0A1H1FYM7_9MICC</name>
<dbReference type="Proteomes" id="UP000181917">
    <property type="component" value="Unassembled WGS sequence"/>
</dbReference>
<gene>
    <name evidence="9" type="ORF">SAMN04489742_3731</name>
</gene>
<reference evidence="9 10" key="1">
    <citation type="submission" date="2016-10" db="EMBL/GenBank/DDBJ databases">
        <authorList>
            <person name="de Groot N.N."/>
        </authorList>
    </citation>
    <scope>NUCLEOTIDE SEQUENCE [LARGE SCALE GENOMIC DNA]</scope>
    <source>
        <strain evidence="9 10">DSM 20117</strain>
    </source>
</reference>
<evidence type="ECO:0000313" key="10">
    <source>
        <dbReference type="Proteomes" id="UP000181917"/>
    </source>
</evidence>
<feature type="transmembrane region" description="Helical" evidence="7">
    <location>
        <begin position="283"/>
        <end position="305"/>
    </location>
</feature>
<dbReference type="InterPro" id="IPR052173">
    <property type="entry name" value="Beta-lactam_resp_regulator"/>
</dbReference>
<dbReference type="AlphaFoldDB" id="A0A1H1FYM7"/>
<dbReference type="STRING" id="37928.SAMN04489742_3731"/>
<dbReference type="Pfam" id="PF01435">
    <property type="entry name" value="Peptidase_M48"/>
    <property type="match status" value="1"/>
</dbReference>
<evidence type="ECO:0000259" key="8">
    <source>
        <dbReference type="Pfam" id="PF01435"/>
    </source>
</evidence>
<evidence type="ECO:0000256" key="7">
    <source>
        <dbReference type="SAM" id="Phobius"/>
    </source>
</evidence>
<keyword evidence="7" id="KW-1133">Transmembrane helix</keyword>
<dbReference type="PANTHER" id="PTHR34978:SF3">
    <property type="entry name" value="SLR0241 PROTEIN"/>
    <property type="match status" value="1"/>
</dbReference>
<evidence type="ECO:0000256" key="2">
    <source>
        <dbReference type="ARBA" id="ARBA00022723"/>
    </source>
</evidence>
<dbReference type="EMBL" id="FNKH01000002">
    <property type="protein sequence ID" value="SDR06077.1"/>
    <property type="molecule type" value="Genomic_DNA"/>
</dbReference>
<dbReference type="GO" id="GO:0004222">
    <property type="term" value="F:metalloendopeptidase activity"/>
    <property type="evidence" value="ECO:0007669"/>
    <property type="project" value="InterPro"/>
</dbReference>
<dbReference type="InterPro" id="IPR001915">
    <property type="entry name" value="Peptidase_M48"/>
</dbReference>
<comment type="cofactor">
    <cofactor evidence="6">
        <name>Zn(2+)</name>
        <dbReference type="ChEBI" id="CHEBI:29105"/>
    </cofactor>
    <text evidence="6">Binds 1 zinc ion per subunit.</text>
</comment>
<evidence type="ECO:0000256" key="6">
    <source>
        <dbReference type="RuleBase" id="RU003983"/>
    </source>
</evidence>
<keyword evidence="7" id="KW-0472">Membrane</keyword>
<dbReference type="KEGG" id="acry:AC20117_20720"/>
<keyword evidence="10" id="KW-1185">Reference proteome</keyword>
<sequence>MTVPVVLVVFATVAAVLGPRLLRRGDWLTRSPRMGIFAWQALSGSVLLSALLAGAALAVPTLPATANIAEFLQSCLMLLKAQYSTPGGAAAGITGAILAVSVLARYGFCLARCMVSARSSRLEQLRALALVARRNDRYGVLVVDHPVAAAYCLPGRGRQIVLTTAALDVLDEEQLSAVLAHERAHLRGRHDLVMAGAEALEQAFPRVPAFRAARFELARLIELQADDTAVRHYPRLTVASALVRLAEGGAAPASALGAGGQSALMRVRRLAAPLNPLGPGRRAAIALAAAVLLAGPVLLAAVPAAGIAHDFSCPTAAVASHKDMAALGCLPAAQACPEGAARS</sequence>
<feature type="domain" description="Peptidase M48" evidence="8">
    <location>
        <begin position="129"/>
        <end position="197"/>
    </location>
</feature>
<dbReference type="RefSeq" id="WP_074701902.1">
    <property type="nucleotide sequence ID" value="NZ_CP018863.1"/>
</dbReference>
<evidence type="ECO:0000256" key="1">
    <source>
        <dbReference type="ARBA" id="ARBA00022670"/>
    </source>
</evidence>
<keyword evidence="1 6" id="KW-0645">Protease</keyword>
<feature type="transmembrane region" description="Helical" evidence="7">
    <location>
        <begin position="87"/>
        <end position="108"/>
    </location>
</feature>
<proteinExistence type="inferred from homology"/>
<evidence type="ECO:0000313" key="9">
    <source>
        <dbReference type="EMBL" id="SDR06077.1"/>
    </source>
</evidence>
<dbReference type="GO" id="GO:0006508">
    <property type="term" value="P:proteolysis"/>
    <property type="evidence" value="ECO:0007669"/>
    <property type="project" value="UniProtKB-KW"/>
</dbReference>
<feature type="transmembrane region" description="Helical" evidence="7">
    <location>
        <begin position="6"/>
        <end position="22"/>
    </location>
</feature>
<dbReference type="PANTHER" id="PTHR34978">
    <property type="entry name" value="POSSIBLE SENSOR-TRANSDUCER PROTEIN BLAR"/>
    <property type="match status" value="1"/>
</dbReference>
<organism evidence="9 10">
    <name type="scientific">Crystallibacter crystallopoietes</name>
    <dbReference type="NCBI Taxonomy" id="37928"/>
    <lineage>
        <taxon>Bacteria</taxon>
        <taxon>Bacillati</taxon>
        <taxon>Actinomycetota</taxon>
        <taxon>Actinomycetes</taxon>
        <taxon>Micrococcales</taxon>
        <taxon>Micrococcaceae</taxon>
        <taxon>Crystallibacter</taxon>
    </lineage>
</organism>
<dbReference type="Gene3D" id="3.30.2010.10">
    <property type="entry name" value="Metalloproteases ('zincins'), catalytic domain"/>
    <property type="match status" value="1"/>
</dbReference>
<keyword evidence="7" id="KW-0812">Transmembrane</keyword>
<comment type="similarity">
    <text evidence="6">Belongs to the peptidase M48 family.</text>
</comment>
<feature type="transmembrane region" description="Helical" evidence="7">
    <location>
        <begin position="34"/>
        <end position="59"/>
    </location>
</feature>
<keyword evidence="5 6" id="KW-0482">Metalloprotease</keyword>
<evidence type="ECO:0000256" key="5">
    <source>
        <dbReference type="ARBA" id="ARBA00023049"/>
    </source>
</evidence>
<accession>A0A1H1FYM7</accession>
<evidence type="ECO:0000256" key="3">
    <source>
        <dbReference type="ARBA" id="ARBA00022801"/>
    </source>
</evidence>
<protein>
    <submittedName>
        <fullName evidence="9">Peptidase family M48</fullName>
    </submittedName>
</protein>
<dbReference type="CDD" id="cd07326">
    <property type="entry name" value="M56_BlaR1_MecR1_like"/>
    <property type="match status" value="1"/>
</dbReference>
<dbReference type="OrthoDB" id="9785340at2"/>
<dbReference type="GO" id="GO:0046872">
    <property type="term" value="F:metal ion binding"/>
    <property type="evidence" value="ECO:0007669"/>
    <property type="project" value="UniProtKB-KW"/>
</dbReference>
<keyword evidence="3 6" id="KW-0378">Hydrolase</keyword>
<evidence type="ECO:0000256" key="4">
    <source>
        <dbReference type="ARBA" id="ARBA00022833"/>
    </source>
</evidence>
<keyword evidence="2" id="KW-0479">Metal-binding</keyword>